<evidence type="ECO:0000313" key="1">
    <source>
        <dbReference type="EMBL" id="KPJ21730.1"/>
    </source>
</evidence>
<evidence type="ECO:0000313" key="2">
    <source>
        <dbReference type="Proteomes" id="UP000049578"/>
    </source>
</evidence>
<accession>A0A0P6SQ01</accession>
<dbReference type="PATRIC" id="fig|119224.3.peg.1644"/>
<dbReference type="Proteomes" id="UP000049578">
    <property type="component" value="Unassembled WGS sequence"/>
</dbReference>
<dbReference type="AlphaFoldDB" id="A0A0P6SQ01"/>
<keyword evidence="2" id="KW-1185">Reference proteome</keyword>
<name>A0A0P6SQ01_9STRE</name>
<proteinExistence type="predicted"/>
<dbReference type="EMBL" id="LHQM01000067">
    <property type="protein sequence ID" value="KPJ21730.1"/>
    <property type="molecule type" value="Genomic_DNA"/>
</dbReference>
<dbReference type="RefSeq" id="WP_054279291.1">
    <property type="nucleotide sequence ID" value="NZ_LHQM01000067.1"/>
</dbReference>
<protein>
    <submittedName>
        <fullName evidence="1">Uncharacterized protein</fullName>
    </submittedName>
</protein>
<sequence>MWDRYGAQSREYPTNYLRKSEEEREKALLSAGSRKKEQLFKVNKRSLPLHINRNEYVQQRLIERQQYWEQKKGTLTVDYIQKHSIGYSRIGFTHHAQRNWTNLYRTSYKNGQKVVEKVNPFAVVKVGTWQGYAIAATDVMRDVGHNRLDVLRRYL</sequence>
<reference evidence="1 2" key="1">
    <citation type="submission" date="2015-08" db="EMBL/GenBank/DDBJ databases">
        <title>Genome sequence of Streptococcus phocae subsp. phocae ATCC 51973T isolated from liver specimen obtained from seal.</title>
        <authorList>
            <person name="Avendano-Herrera R."/>
        </authorList>
    </citation>
    <scope>NUCLEOTIDE SEQUENCE [LARGE SCALE GENOMIC DNA]</scope>
    <source>
        <strain evidence="1 2">ATCC 51973</strain>
    </source>
</reference>
<organism evidence="1 2">
    <name type="scientific">Streptococcus phocae</name>
    <dbReference type="NCBI Taxonomy" id="119224"/>
    <lineage>
        <taxon>Bacteria</taxon>
        <taxon>Bacillati</taxon>
        <taxon>Bacillota</taxon>
        <taxon>Bacilli</taxon>
        <taxon>Lactobacillales</taxon>
        <taxon>Streptococcaceae</taxon>
        <taxon>Streptococcus</taxon>
    </lineage>
</organism>
<comment type="caution">
    <text evidence="1">The sequence shown here is derived from an EMBL/GenBank/DDBJ whole genome shotgun (WGS) entry which is preliminary data.</text>
</comment>
<gene>
    <name evidence="1" type="ORF">AKK44_08340</name>
</gene>